<accession>A0A7R9EPL2</accession>
<reference evidence="1" key="1">
    <citation type="submission" date="2020-11" db="EMBL/GenBank/DDBJ databases">
        <authorList>
            <person name="Tran Van P."/>
        </authorList>
    </citation>
    <scope>NUCLEOTIDE SEQUENCE</scope>
</reference>
<protein>
    <submittedName>
        <fullName evidence="1">Uncharacterized protein</fullName>
    </submittedName>
</protein>
<gene>
    <name evidence="1" type="ORF">TBIB3V08_LOCUS555</name>
</gene>
<proteinExistence type="predicted"/>
<evidence type="ECO:0000313" key="1">
    <source>
        <dbReference type="EMBL" id="CAD7437955.1"/>
    </source>
</evidence>
<sequence length="157" mass="16785">MATNLDGRDSVTCALESGATKLVLLPRDGAGRRDPLPSPEPLVTGITEKRILEELAQVSQFLNQKIMATMGSSPNYQLKKEIGQLKQTVACHVVFPGPQAQFKLILLMPTTFHVTPLVGTAVLVIVAGVAKDSLTPIAGSLDYRESDALDDSTIEEG</sequence>
<dbReference type="AlphaFoldDB" id="A0A7R9EPL2"/>
<name>A0A7R9EPL2_9NEOP</name>
<organism evidence="1">
    <name type="scientific">Timema bartmani</name>
    <dbReference type="NCBI Taxonomy" id="61472"/>
    <lineage>
        <taxon>Eukaryota</taxon>
        <taxon>Metazoa</taxon>
        <taxon>Ecdysozoa</taxon>
        <taxon>Arthropoda</taxon>
        <taxon>Hexapoda</taxon>
        <taxon>Insecta</taxon>
        <taxon>Pterygota</taxon>
        <taxon>Neoptera</taxon>
        <taxon>Polyneoptera</taxon>
        <taxon>Phasmatodea</taxon>
        <taxon>Timematodea</taxon>
        <taxon>Timematoidea</taxon>
        <taxon>Timematidae</taxon>
        <taxon>Timema</taxon>
    </lineage>
</organism>
<dbReference type="EMBL" id="OD564350">
    <property type="protein sequence ID" value="CAD7437955.1"/>
    <property type="molecule type" value="Genomic_DNA"/>
</dbReference>